<evidence type="ECO:0000256" key="1">
    <source>
        <dbReference type="SAM" id="MobiDB-lite"/>
    </source>
</evidence>
<name>A0A9W7DKD8_AMBMO</name>
<reference evidence="2" key="1">
    <citation type="submission" date="2023-04" db="EMBL/GenBank/DDBJ databases">
        <title>Ambrosiozyma monospora NBRC 1965.</title>
        <authorList>
            <person name="Ichikawa N."/>
            <person name="Sato H."/>
            <person name="Tonouchi N."/>
        </authorList>
    </citation>
    <scope>NUCLEOTIDE SEQUENCE</scope>
    <source>
        <strain evidence="2">NBRC 1965</strain>
    </source>
</reference>
<dbReference type="AlphaFoldDB" id="A0A9W7DKD8"/>
<dbReference type="Proteomes" id="UP001165063">
    <property type="component" value="Unassembled WGS sequence"/>
</dbReference>
<accession>A0A9W7DKD8</accession>
<organism evidence="2 3">
    <name type="scientific">Ambrosiozyma monospora</name>
    <name type="common">Yeast</name>
    <name type="synonym">Endomycopsis monosporus</name>
    <dbReference type="NCBI Taxonomy" id="43982"/>
    <lineage>
        <taxon>Eukaryota</taxon>
        <taxon>Fungi</taxon>
        <taxon>Dikarya</taxon>
        <taxon>Ascomycota</taxon>
        <taxon>Saccharomycotina</taxon>
        <taxon>Pichiomycetes</taxon>
        <taxon>Pichiales</taxon>
        <taxon>Pichiaceae</taxon>
        <taxon>Ambrosiozyma</taxon>
    </lineage>
</organism>
<protein>
    <submittedName>
        <fullName evidence="2">Unnamed protein product</fullName>
    </submittedName>
</protein>
<evidence type="ECO:0000313" key="3">
    <source>
        <dbReference type="Proteomes" id="UP001165063"/>
    </source>
</evidence>
<gene>
    <name evidence="2" type="ORF">Amon01_000809300</name>
</gene>
<feature type="compositionally biased region" description="Basic residues" evidence="1">
    <location>
        <begin position="24"/>
        <end position="34"/>
    </location>
</feature>
<feature type="compositionally biased region" description="Basic and acidic residues" evidence="1">
    <location>
        <begin position="35"/>
        <end position="70"/>
    </location>
</feature>
<dbReference type="EMBL" id="BSXU01006642">
    <property type="protein sequence ID" value="GMG56024.1"/>
    <property type="molecule type" value="Genomic_DNA"/>
</dbReference>
<feature type="compositionally biased region" description="Low complexity" evidence="1">
    <location>
        <begin position="1"/>
        <end position="13"/>
    </location>
</feature>
<keyword evidence="3" id="KW-1185">Reference proteome</keyword>
<evidence type="ECO:0000313" key="2">
    <source>
        <dbReference type="EMBL" id="GMG56024.1"/>
    </source>
</evidence>
<proteinExistence type="predicted"/>
<comment type="caution">
    <text evidence="2">The sequence shown here is derived from an EMBL/GenBank/DDBJ whole genome shotgun (WGS) entry which is preliminary data.</text>
</comment>
<dbReference type="OrthoDB" id="7608935at2759"/>
<feature type="region of interest" description="Disordered" evidence="1">
    <location>
        <begin position="1"/>
        <end position="82"/>
    </location>
</feature>
<sequence>MNLSSNTLSYSSSKIQEQETTKHKDYKIKTKSRSKSPDLKDSKNHKSKSQETKKSKEPKDPKDPKKSKEDDPVELFTPKAREGTTVTIAPAFEEVNNNNDELAELRGEGRYFGVADPEASQPVLS</sequence>